<dbReference type="AlphaFoldDB" id="A0A1H4E3M9"/>
<name>A0A1H4E3M9_9ACTO</name>
<dbReference type="EMBL" id="FNQV01000026">
    <property type="protein sequence ID" value="SEA79645.1"/>
    <property type="molecule type" value="Genomic_DNA"/>
</dbReference>
<dbReference type="Proteomes" id="UP000199288">
    <property type="component" value="Unassembled WGS sequence"/>
</dbReference>
<gene>
    <name evidence="1" type="ORF">SAMN02910418_02434</name>
</gene>
<keyword evidence="2" id="KW-1185">Reference proteome</keyword>
<accession>A0A1H4E3M9</accession>
<evidence type="ECO:0000313" key="1">
    <source>
        <dbReference type="EMBL" id="SEA79645.1"/>
    </source>
</evidence>
<protein>
    <submittedName>
        <fullName evidence="1">Uncharacterized protein</fullName>
    </submittedName>
</protein>
<sequence length="385" mass="43603">MADTINQSLSAKLHLASQETIVSRLLSSVLNSDQGPIVLSALLNRDLVSSTRILAQPEVRGDSGRYDILVAQELDGLLNLTIVEIKVAADQGKDQLFRYLGDTQSKRLIQALPPEFATMQLVNTPELVYLTISEEEVGSGVLTLTYRELQKRIDDRNPDNADIRELDWLLFRDLLVHLGMEYGPDAEFLSGLSAETTIQQIRDASSTERPLLQKKLARRICDVVLESLALDEGWETYSYSKPRGGAECGFYRSQWKRRGSEEYPGWEIHFSTDDLRSRILQNKAHTSLHVQFVPNPYQERKNLSILKQEWLESTKIALRESVQAQIGGVDECCPWQIKRSKLQFARANFELEPEDSLGELAQKFRRVATQLTPMIDRALETAIGD</sequence>
<reference evidence="2" key="1">
    <citation type="submission" date="2016-10" db="EMBL/GenBank/DDBJ databases">
        <authorList>
            <person name="Varghese N."/>
            <person name="Submissions S."/>
        </authorList>
    </citation>
    <scope>NUCLEOTIDE SEQUENCE [LARGE SCALE GENOMIC DNA]</scope>
    <source>
        <strain evidence="2">KPR-1</strain>
    </source>
</reference>
<proteinExistence type="predicted"/>
<evidence type="ECO:0000313" key="2">
    <source>
        <dbReference type="Proteomes" id="UP000199288"/>
    </source>
</evidence>
<organism evidence="1 2">
    <name type="scientific">Bowdeniella nasicola</name>
    <dbReference type="NCBI Taxonomy" id="208480"/>
    <lineage>
        <taxon>Bacteria</taxon>
        <taxon>Bacillati</taxon>
        <taxon>Actinomycetota</taxon>
        <taxon>Actinomycetes</taxon>
        <taxon>Actinomycetales</taxon>
        <taxon>Actinomycetaceae</taxon>
        <taxon>Bowdeniella</taxon>
    </lineage>
</organism>
<dbReference type="RefSeq" id="WP_092566233.1">
    <property type="nucleotide sequence ID" value="NZ_FNQV01000026.1"/>
</dbReference>